<evidence type="ECO:0000259" key="2">
    <source>
        <dbReference type="Pfam" id="PF01551"/>
    </source>
</evidence>
<feature type="signal peptide" evidence="1">
    <location>
        <begin position="1"/>
        <end position="31"/>
    </location>
</feature>
<keyword evidence="3" id="KW-0378">Hydrolase</keyword>
<dbReference type="PANTHER" id="PTHR21666">
    <property type="entry name" value="PEPTIDASE-RELATED"/>
    <property type="match status" value="1"/>
</dbReference>
<dbReference type="CDD" id="cd12797">
    <property type="entry name" value="M23_peptidase"/>
    <property type="match status" value="1"/>
</dbReference>
<evidence type="ECO:0000256" key="1">
    <source>
        <dbReference type="SAM" id="SignalP"/>
    </source>
</evidence>
<reference evidence="3 4" key="1">
    <citation type="submission" date="2019-06" db="EMBL/GenBank/DDBJ databases">
        <title>Sequencing the genomes of 1000 actinobacteria strains.</title>
        <authorList>
            <person name="Klenk H.-P."/>
        </authorList>
    </citation>
    <scope>NUCLEOTIDE SEQUENCE [LARGE SCALE GENOMIC DNA]</scope>
    <source>
        <strain evidence="3 4">DSM 19828</strain>
    </source>
</reference>
<dbReference type="PANTHER" id="PTHR21666:SF270">
    <property type="entry name" value="MUREIN HYDROLASE ACTIVATOR ENVC"/>
    <property type="match status" value="1"/>
</dbReference>
<dbReference type="Gene3D" id="2.70.70.10">
    <property type="entry name" value="Glucose Permease (Domain IIA)"/>
    <property type="match status" value="1"/>
</dbReference>
<keyword evidence="1" id="KW-0732">Signal</keyword>
<dbReference type="GO" id="GO:0004222">
    <property type="term" value="F:metalloendopeptidase activity"/>
    <property type="evidence" value="ECO:0007669"/>
    <property type="project" value="TreeGrafter"/>
</dbReference>
<protein>
    <submittedName>
        <fullName evidence="3">Murein DD-endopeptidase MepM/ murein hydrolase activator NlpD</fullName>
    </submittedName>
</protein>
<gene>
    <name evidence="3" type="ORF">FB459_1036</name>
</gene>
<comment type="caution">
    <text evidence="3">The sequence shown here is derived from an EMBL/GenBank/DDBJ whole genome shotgun (WGS) entry which is preliminary data.</text>
</comment>
<dbReference type="RefSeq" id="WP_141927671.1">
    <property type="nucleotide sequence ID" value="NZ_BAABCI010000033.1"/>
</dbReference>
<dbReference type="Pfam" id="PF01551">
    <property type="entry name" value="Peptidase_M23"/>
    <property type="match status" value="1"/>
</dbReference>
<dbReference type="SUPFAM" id="SSF51261">
    <property type="entry name" value="Duplicated hybrid motif"/>
    <property type="match status" value="1"/>
</dbReference>
<feature type="domain" description="M23ase beta-sheet core" evidence="2">
    <location>
        <begin position="151"/>
        <end position="237"/>
    </location>
</feature>
<organism evidence="3 4">
    <name type="scientific">Yimella lutea</name>
    <dbReference type="NCBI Taxonomy" id="587872"/>
    <lineage>
        <taxon>Bacteria</taxon>
        <taxon>Bacillati</taxon>
        <taxon>Actinomycetota</taxon>
        <taxon>Actinomycetes</taxon>
        <taxon>Micrococcales</taxon>
        <taxon>Dermacoccaceae</taxon>
        <taxon>Yimella</taxon>
    </lineage>
</organism>
<dbReference type="InterPro" id="IPR050570">
    <property type="entry name" value="Cell_wall_metabolism_enzyme"/>
</dbReference>
<keyword evidence="4" id="KW-1185">Reference proteome</keyword>
<feature type="chain" id="PRO_5021701391" evidence="1">
    <location>
        <begin position="32"/>
        <end position="269"/>
    </location>
</feature>
<dbReference type="OrthoDB" id="8210007at2"/>
<accession>A0A542EE83</accession>
<dbReference type="AlphaFoldDB" id="A0A542EE83"/>
<name>A0A542EE83_9MICO</name>
<dbReference type="EMBL" id="VFMO01000001">
    <property type="protein sequence ID" value="TQJ13610.1"/>
    <property type="molecule type" value="Genomic_DNA"/>
</dbReference>
<evidence type="ECO:0000313" key="3">
    <source>
        <dbReference type="EMBL" id="TQJ13610.1"/>
    </source>
</evidence>
<proteinExistence type="predicted"/>
<dbReference type="InterPro" id="IPR011055">
    <property type="entry name" value="Dup_hybrid_motif"/>
</dbReference>
<dbReference type="Proteomes" id="UP000320806">
    <property type="component" value="Unassembled WGS sequence"/>
</dbReference>
<evidence type="ECO:0000313" key="4">
    <source>
        <dbReference type="Proteomes" id="UP000320806"/>
    </source>
</evidence>
<sequence>MKSSILRTTAIATGLAATATGAFVTADTASAAPRTATVMAASTQGQTGPSLNFARNRSFSKGKVLTLACYDRGQAVSGYYSSSVTGGTSDIWYQTSGDGGVWVPDIDISTGSNAPVVGRCAPNLPWTEGRGYVVTQTPGGSYSHANVYNQHSMDIGLPSGTPLRAAETGVVAFSGWNPGGGGNVVMVKRPGTNNCIQVAHLSTLSVGVGARVIRGQVIGYSGATGGVTGAHLHLGVVNCTSWYSQYVLPTQERGTSYPQGALLTSWNAR</sequence>
<dbReference type="InterPro" id="IPR016047">
    <property type="entry name" value="M23ase_b-sheet_dom"/>
</dbReference>